<keyword evidence="1" id="KW-0472">Membrane</keyword>
<feature type="transmembrane region" description="Helical" evidence="1">
    <location>
        <begin position="177"/>
        <end position="202"/>
    </location>
</feature>
<evidence type="ECO:0000313" key="2">
    <source>
        <dbReference type="EMBL" id="WPU65650.1"/>
    </source>
</evidence>
<feature type="transmembrane region" description="Helical" evidence="1">
    <location>
        <begin position="214"/>
        <end position="240"/>
    </location>
</feature>
<dbReference type="Proteomes" id="UP001324634">
    <property type="component" value="Chromosome"/>
</dbReference>
<evidence type="ECO:0000313" key="3">
    <source>
        <dbReference type="Proteomes" id="UP001324634"/>
    </source>
</evidence>
<keyword evidence="1" id="KW-0812">Transmembrane</keyword>
<name>A0AAX4HQP0_9BACT</name>
<reference evidence="2 3" key="1">
    <citation type="submission" date="2023-11" db="EMBL/GenBank/DDBJ databases">
        <title>Peredibacter starrii A3.12.</title>
        <authorList>
            <person name="Mitchell R.J."/>
        </authorList>
    </citation>
    <scope>NUCLEOTIDE SEQUENCE [LARGE SCALE GENOMIC DNA]</scope>
    <source>
        <strain evidence="2 3">A3.12</strain>
    </source>
</reference>
<dbReference type="KEGG" id="psti:SOO65_02725"/>
<dbReference type="AlphaFoldDB" id="A0AAX4HQP0"/>
<organism evidence="2 3">
    <name type="scientific">Peredibacter starrii</name>
    <dbReference type="NCBI Taxonomy" id="28202"/>
    <lineage>
        <taxon>Bacteria</taxon>
        <taxon>Pseudomonadati</taxon>
        <taxon>Bdellovibrionota</taxon>
        <taxon>Bacteriovoracia</taxon>
        <taxon>Bacteriovoracales</taxon>
        <taxon>Bacteriovoracaceae</taxon>
        <taxon>Peredibacter</taxon>
    </lineage>
</organism>
<feature type="transmembrane region" description="Helical" evidence="1">
    <location>
        <begin position="111"/>
        <end position="133"/>
    </location>
</feature>
<protein>
    <recommendedName>
        <fullName evidence="4">ComEC/Rec2-related protein domain-containing protein</fullName>
    </recommendedName>
</protein>
<sequence length="373" mass="42890">MNKSWLLAILGISLFLLTVQKAHELCALEPFFKAERTIKLRHFQEARKEVSKEDLELLKLWESIITGRSAPLSKWMKERYKMLGLNHLFTPSGFHISAVLFPFMKLLKNNFHQLGLLILLGFGIMFLPGLGALKRMILIKSHQKVLGLHLGFVVALMIDMFFGSFQNGVLSFTYSFLFIGIIYSGLEGLALIIWFFIAQIILAYFQGTDISPLLILFSPIVNLAFGVAMPVLFLLAFPLWSWQLHSGIFILKFLQYPIDLFMTVSQHVPFLEIHSGAILLVAFILLKRWKLSLVLLCLFSFSLNLDRQKSPSLPKEFLPHGHTIKTVYTEKEIKIYKGDGICRMKLVRGFWWENCSSRRKSSRKKLKKLSYPS</sequence>
<keyword evidence="1" id="KW-1133">Transmembrane helix</keyword>
<feature type="transmembrane region" description="Helical" evidence="1">
    <location>
        <begin position="145"/>
        <end position="165"/>
    </location>
</feature>
<dbReference type="RefSeq" id="WP_321396540.1">
    <property type="nucleotide sequence ID" value="NZ_CP139487.1"/>
</dbReference>
<feature type="transmembrane region" description="Helical" evidence="1">
    <location>
        <begin position="260"/>
        <end position="286"/>
    </location>
</feature>
<keyword evidence="3" id="KW-1185">Reference proteome</keyword>
<dbReference type="EMBL" id="CP139487">
    <property type="protein sequence ID" value="WPU65650.1"/>
    <property type="molecule type" value="Genomic_DNA"/>
</dbReference>
<accession>A0AAX4HQP0</accession>
<gene>
    <name evidence="2" type="ORF">SOO65_02725</name>
</gene>
<evidence type="ECO:0008006" key="4">
    <source>
        <dbReference type="Google" id="ProtNLM"/>
    </source>
</evidence>
<evidence type="ECO:0000256" key="1">
    <source>
        <dbReference type="SAM" id="Phobius"/>
    </source>
</evidence>
<proteinExistence type="predicted"/>